<evidence type="ECO:0000313" key="2">
    <source>
        <dbReference type="Proteomes" id="UP000683559"/>
    </source>
</evidence>
<protein>
    <recommendedName>
        <fullName evidence="3">SCP2 domain-containing protein</fullName>
    </recommendedName>
</protein>
<organism evidence="1 2">
    <name type="scientific">Geomonas subterranea</name>
    <dbReference type="NCBI Taxonomy" id="2847989"/>
    <lineage>
        <taxon>Bacteria</taxon>
        <taxon>Pseudomonadati</taxon>
        <taxon>Thermodesulfobacteriota</taxon>
        <taxon>Desulfuromonadia</taxon>
        <taxon>Geobacterales</taxon>
        <taxon>Geobacteraceae</taxon>
        <taxon>Geomonas</taxon>
    </lineage>
</organism>
<evidence type="ECO:0000313" key="1">
    <source>
        <dbReference type="EMBL" id="QXE93023.1"/>
    </source>
</evidence>
<sequence>MISEMEAAFCKGVFAAETIFLFNLEKETVTIVVGPDGYRVVMGTTPEPADCECSTGAGMFKRIWYDGYRPGIMDFLGGAIRCDNPLLLPGFLKAFGR</sequence>
<evidence type="ECO:0008006" key="3">
    <source>
        <dbReference type="Google" id="ProtNLM"/>
    </source>
</evidence>
<accession>A0ABX8LRX7</accession>
<dbReference type="Proteomes" id="UP000683559">
    <property type="component" value="Chromosome"/>
</dbReference>
<proteinExistence type="predicted"/>
<dbReference type="EMBL" id="CP077683">
    <property type="protein sequence ID" value="QXE93023.1"/>
    <property type="molecule type" value="Genomic_DNA"/>
</dbReference>
<name>A0ABX8LRX7_9BACT</name>
<gene>
    <name evidence="1" type="ORF">KP001_05580</name>
</gene>
<reference evidence="1 2" key="1">
    <citation type="submission" date="2021-06" db="EMBL/GenBank/DDBJ databases">
        <title>Gemonas diversity in paddy soil.</title>
        <authorList>
            <person name="Liu G."/>
        </authorList>
    </citation>
    <scope>NUCLEOTIDE SEQUENCE [LARGE SCALE GENOMIC DNA]</scope>
    <source>
        <strain evidence="1 2">RG2</strain>
    </source>
</reference>
<keyword evidence="2" id="KW-1185">Reference proteome</keyword>